<dbReference type="eggNOG" id="COG3468">
    <property type="taxonomic scope" value="Bacteria"/>
</dbReference>
<feature type="chain" id="PRO_5003477412" description="Autotransporter domain-containing protein" evidence="2">
    <location>
        <begin position="33"/>
        <end position="1870"/>
    </location>
</feature>
<keyword evidence="5" id="KW-1185">Reference proteome</keyword>
<feature type="signal peptide" evidence="2">
    <location>
        <begin position="1"/>
        <end position="32"/>
    </location>
</feature>
<name>G5GN01_9FIRM</name>
<accession>G5GN01</accession>
<feature type="domain" description="Autotransporter" evidence="3">
    <location>
        <begin position="1610"/>
        <end position="1870"/>
    </location>
</feature>
<dbReference type="InterPro" id="IPR005546">
    <property type="entry name" value="Autotransporte_beta"/>
</dbReference>
<dbReference type="EMBL" id="ACZM01000005">
    <property type="protein sequence ID" value="EHG21662.1"/>
    <property type="molecule type" value="Genomic_DNA"/>
</dbReference>
<evidence type="ECO:0000313" key="5">
    <source>
        <dbReference type="Proteomes" id="UP000004129"/>
    </source>
</evidence>
<evidence type="ECO:0000256" key="2">
    <source>
        <dbReference type="SAM" id="SignalP"/>
    </source>
</evidence>
<evidence type="ECO:0000313" key="4">
    <source>
        <dbReference type="EMBL" id="EHG21662.1"/>
    </source>
</evidence>
<proteinExistence type="predicted"/>
<dbReference type="PATRIC" id="fig|679201.3.peg.635"/>
<dbReference type="SMART" id="SM00869">
    <property type="entry name" value="Autotransporter"/>
    <property type="match status" value="1"/>
</dbReference>
<feature type="region of interest" description="Disordered" evidence="1">
    <location>
        <begin position="145"/>
        <end position="175"/>
    </location>
</feature>
<comment type="caution">
    <text evidence="4">The sequence shown here is derived from an EMBL/GenBank/DDBJ whole genome shotgun (WGS) entry which is preliminary data.</text>
</comment>
<organism evidence="4 5">
    <name type="scientific">Selenomonas infelix ATCC 43532</name>
    <dbReference type="NCBI Taxonomy" id="679201"/>
    <lineage>
        <taxon>Bacteria</taxon>
        <taxon>Bacillati</taxon>
        <taxon>Bacillota</taxon>
        <taxon>Negativicutes</taxon>
        <taxon>Selenomonadales</taxon>
        <taxon>Selenomonadaceae</taxon>
        <taxon>Selenomonas</taxon>
    </lineage>
</organism>
<sequence length="1870" mass="191426">MFKEMKSRRLALLVAIALGGGGFLSSAQNVSAADVTGNHVEIDSAHAPSDNAMDDSSHPFGTAAGFIRAESDHSNVTNNTLIFKDRHYTKDLFGGFTFGKGNVTGNKVFIRQSSAIPGSVTEGVYGGVTDGGGHAENNEVTFEGKRTNGDLIGGMTTRRSADPSAPNGRGNAKGNIVTLKAGDVGSSSDPKNVYGGYTTSRSDGDAIENKVFIEGGTVWGDVLGGAANEGGNATGNQVTVKGGDVHQLVYGGYAANGNATGNTVTMAGNGTIHQHIYGGWAANGNATGNTVNLGDGAGSAVGTITGTIYGGRTSGTKDQTTGNTLNVNANAQAGNIKNFETIHFNFSHVNTSNPLLKLVNTYGEKTHLKSLNQLHVKNAPVGGGTLIENAHGIDVDDPADVGRTADKTETIFKKHTAGDKITYRTYQFKDATTKDTDGTATWGGRSVIGNTTTKNEITLTGNHGAQSVYGGWTSGTGSTATGENAKNHSIDNKITFNGAATDTVNNMFGGVTVSPGGSATGNRAVLNSGKVTGSLTGGSVGATGGNATGNFVDINGGTVQQSTYGGSAGGTGKAENNTVTLTNGTVGGDIFGGVASSGAATGNKVNINGGSAANHDVYGGFSTNGDATGNTVTVTAGSVRNIDGGRTGSGNATGNTVNIGDGQAAYTGSISGNINGGSSSVGGRDYTTGNKLNVYGNATAANINNFAEINFRFNEHMNKNATFLTLSNTTGTTIRSLSDINVHGAHAMKGTLIRNTHGVTVADGVNRLVKTMTDAYKEFVLAKGAHEVTYEGYAFANQTTPTTVQNGTDKYTWGGRSVGGNSTHDNEITVNSDSHTNVYGGWTSGTGTTAADKHNSYKNKVTVKGSATVSGNVYGGFTDVAGGNATGNEVTIEKSITGAVVGGKALGEASGNTVTVKANTGAVTGGEGATTNNNTVNLHGATVSGAVTGGTQASGTGNTLNVKGMNTAQSVAGFQKMTFDTTGVAASGTMLNVTGGGQTKVDWNTLTAGGNGRNITLMRNNNGIDFGSTYTAGAVKSGLSADKKSETNVSVSSDQKEIKYTGYQFTGVTAASVDGTNAYGGVSKAGNATHHNEITVNGSYTNVYGGHTSGTSNTDVEKKDSHDNTVTITGGTITGKVYGGYTEAADGKTYNNTINLNGGNLANAEISGGNRAIGSEKGNTLNVNTAATVGKIENFSTVAFKNASSKLTLTAANANFDLNSIKADFAATESEVELVENANGLTLKDGKTFRTELSTDRTKETNIEARGNTRIVRYGYTFKGATAAASTGTEMWGGRSAAGNTTTGNTISVNDSNHKKVYGGYTSGTGTSATGADAGDSHTNTVNVAGGVYTAIYGGRTDVAGGKAVSNTVNVTQDAQGSIVGGYSASGEASNNVVDVTGHTFTGNITGGQGTVTNYNVIRLRNAAVTGTVTGGTAANGKDNTLAVSYGSGTSSSVGDITNIQNLRFDMENAPVRNANPLLKLTNVSSGDKNLTGMKFAVHRSGATQKLAKGDTFTLMENTTLGGRNITVGSNVTAEGRDGVSRRYTFDITQDPHDAHKLIATVTKAGMDEQSKSIVETRAGASAFINDGADFLAGTGMDAAKKEARAAAAAAGGSYGLWAGMGGGSLRHETGSYVDMKGWNLGVGWARENAVQAGTLTFGPFIEYGRGSYDSYLDDGTHGSGKTSYVGAGMMARLEMAADNWIDGALRVGRTKSDYTGLANYDTTNTYYGMQVGVGKDFHVRAADTVSAYVRYAYSHTAGASAHLSSGEMYDFDAVNSHRLRIGARYTHGATALSQFYAGLAWEYELDGDARATSQGDSAPSPSLKGSSALLELGYRFAPQGSRMSYDLNLNGWQGKRRGVTGGVSVKWAF</sequence>
<evidence type="ECO:0000256" key="1">
    <source>
        <dbReference type="SAM" id="MobiDB-lite"/>
    </source>
</evidence>
<dbReference type="SUPFAM" id="SSF103515">
    <property type="entry name" value="Autotransporter"/>
    <property type="match status" value="1"/>
</dbReference>
<evidence type="ECO:0000259" key="3">
    <source>
        <dbReference type="PROSITE" id="PS51208"/>
    </source>
</evidence>
<dbReference type="InterPro" id="IPR036709">
    <property type="entry name" value="Autotransporte_beta_dom_sf"/>
</dbReference>
<dbReference type="HOGENOM" id="CLU_232472_0_0_9"/>
<keyword evidence="2" id="KW-0732">Signal</keyword>
<dbReference type="OrthoDB" id="1659960at2"/>
<reference evidence="4 5" key="1">
    <citation type="submission" date="2011-08" db="EMBL/GenBank/DDBJ databases">
        <title>The Genome Sequence of Selenomonas infelix ATCC 43532.</title>
        <authorList>
            <consortium name="The Broad Institute Genome Sequencing Platform"/>
            <person name="Earl A."/>
            <person name="Ward D."/>
            <person name="Feldgarden M."/>
            <person name="Gevers D."/>
            <person name="Izard J."/>
            <person name="Blanton J.M."/>
            <person name="Baranova O.V."/>
            <person name="Dewhirst F.E."/>
            <person name="Young S.K."/>
            <person name="Zeng Q."/>
            <person name="Gargeya S."/>
            <person name="Fitzgerald M."/>
            <person name="Haas B."/>
            <person name="Abouelleil A."/>
            <person name="Alvarado L."/>
            <person name="Arachchi H.M."/>
            <person name="Berlin A."/>
            <person name="Brown A."/>
            <person name="Chapman S.B."/>
            <person name="Chen Z."/>
            <person name="Dunbar C."/>
            <person name="Freedman E."/>
            <person name="Gearin G."/>
            <person name="Gellesch M."/>
            <person name="Goldberg J."/>
            <person name="Griggs A."/>
            <person name="Gujja S."/>
            <person name="Heiman D."/>
            <person name="Howarth C."/>
            <person name="Larson L."/>
            <person name="Lui A."/>
            <person name="MacDonald P.J.P."/>
            <person name="Montmayeur A."/>
            <person name="Murphy C."/>
            <person name="Neiman D."/>
            <person name="Pearson M."/>
            <person name="Priest M."/>
            <person name="Roberts A."/>
            <person name="Saif S."/>
            <person name="Shea T."/>
            <person name="Shenoy N."/>
            <person name="Sisk P."/>
            <person name="Stolte C."/>
            <person name="Sykes S."/>
            <person name="Wortman J."/>
            <person name="Nusbaum C."/>
            <person name="Birren B."/>
        </authorList>
    </citation>
    <scope>NUCLEOTIDE SEQUENCE [LARGE SCALE GENOMIC DNA]</scope>
    <source>
        <strain evidence="4 5">ATCC 43532</strain>
    </source>
</reference>
<dbReference type="STRING" id="679201.HMPREF9334_00632"/>
<dbReference type="PROSITE" id="PS51208">
    <property type="entry name" value="AUTOTRANSPORTER"/>
    <property type="match status" value="1"/>
</dbReference>
<gene>
    <name evidence="4" type="ORF">HMPREF9334_00632</name>
</gene>
<protein>
    <recommendedName>
        <fullName evidence="3">Autotransporter domain-containing protein</fullName>
    </recommendedName>
</protein>
<dbReference type="RefSeq" id="WP_006692082.1">
    <property type="nucleotide sequence ID" value="NZ_JH376798.1"/>
</dbReference>
<dbReference type="Proteomes" id="UP000004129">
    <property type="component" value="Unassembled WGS sequence"/>
</dbReference>